<dbReference type="EMBL" id="HACM01006177">
    <property type="protein sequence ID" value="CRZ06619.1"/>
    <property type="molecule type" value="Transcribed_RNA"/>
</dbReference>
<protein>
    <submittedName>
        <fullName evidence="1">Uncharacterized protein</fullName>
    </submittedName>
</protein>
<dbReference type="AlphaFoldDB" id="A0A0H5RDI5"/>
<dbReference type="EMBL" id="HACM01006180">
    <property type="protein sequence ID" value="CRZ06622.1"/>
    <property type="molecule type" value="Transcribed_RNA"/>
</dbReference>
<dbReference type="EMBL" id="HACM01006176">
    <property type="protein sequence ID" value="CRZ06618.1"/>
    <property type="molecule type" value="Transcribed_RNA"/>
</dbReference>
<proteinExistence type="predicted"/>
<name>A0A0H5RDI5_9EUKA</name>
<organism evidence="1">
    <name type="scientific">Spongospora subterranea</name>
    <dbReference type="NCBI Taxonomy" id="70186"/>
    <lineage>
        <taxon>Eukaryota</taxon>
        <taxon>Sar</taxon>
        <taxon>Rhizaria</taxon>
        <taxon>Endomyxa</taxon>
        <taxon>Phytomyxea</taxon>
        <taxon>Plasmodiophorida</taxon>
        <taxon>Plasmodiophoridae</taxon>
        <taxon>Spongospora</taxon>
    </lineage>
</organism>
<accession>A0A0H5RDI5</accession>
<evidence type="ECO:0000313" key="1">
    <source>
        <dbReference type="EMBL" id="CRZ06619.1"/>
    </source>
</evidence>
<reference evidence="1" key="1">
    <citation type="submission" date="2015-04" db="EMBL/GenBank/DDBJ databases">
        <title>The genome sequence of the plant pathogenic Rhizarian Plasmodiophora brassicae reveals insights in its biotrophic life cycle and the origin of chitin synthesis.</title>
        <authorList>
            <person name="Schwelm A."/>
            <person name="Fogelqvist J."/>
            <person name="Knaust A."/>
            <person name="Julke S."/>
            <person name="Lilja T."/>
            <person name="Dhandapani V."/>
            <person name="Bonilla-Rosso G."/>
            <person name="Karlsson M."/>
            <person name="Shevchenko A."/>
            <person name="Choi S.R."/>
            <person name="Kim H.G."/>
            <person name="Park J.Y."/>
            <person name="Lim Y.P."/>
            <person name="Ludwig-Muller J."/>
            <person name="Dixelius C."/>
        </authorList>
    </citation>
    <scope>NUCLEOTIDE SEQUENCE</scope>
    <source>
        <tissue evidence="1">Potato root galls</tissue>
    </source>
</reference>
<sequence>MCFDHAMVGIQIIFFVECLSRTINFSSDKGILYFSYRRLAEHLTIGTVVLFSPPNLIGWSAHMFNVFSTIGHCTVKFVMLHFYSYGLKSLGTAGSDVRHS</sequence>
<dbReference type="EMBL" id="HACM01006178">
    <property type="protein sequence ID" value="CRZ06620.1"/>
    <property type="molecule type" value="Transcribed_RNA"/>
</dbReference>